<comment type="caution">
    <text evidence="1">The sequence shown here is derived from an EMBL/GenBank/DDBJ whole genome shotgun (WGS) entry which is preliminary data.</text>
</comment>
<dbReference type="EMBL" id="JAUSSW010000007">
    <property type="protein sequence ID" value="MDQ0103096.1"/>
    <property type="molecule type" value="Genomic_DNA"/>
</dbReference>
<dbReference type="Proteomes" id="UP001244563">
    <property type="component" value="Unassembled WGS sequence"/>
</dbReference>
<reference evidence="1 2" key="1">
    <citation type="submission" date="2023-07" db="EMBL/GenBank/DDBJ databases">
        <title>Sorghum-associated microbial communities from plants grown in Nebraska, USA.</title>
        <authorList>
            <person name="Schachtman D."/>
        </authorList>
    </citation>
    <scope>NUCLEOTIDE SEQUENCE [LARGE SCALE GENOMIC DNA]</scope>
    <source>
        <strain evidence="1 2">CC523</strain>
    </source>
</reference>
<organism evidence="1 2">
    <name type="scientific">Paenarthrobacter nicotinovorans</name>
    <name type="common">Arthrobacter nicotinovorans</name>
    <dbReference type="NCBI Taxonomy" id="29320"/>
    <lineage>
        <taxon>Bacteria</taxon>
        <taxon>Bacillati</taxon>
        <taxon>Actinomycetota</taxon>
        <taxon>Actinomycetes</taxon>
        <taxon>Micrococcales</taxon>
        <taxon>Micrococcaceae</taxon>
        <taxon>Paenarthrobacter</taxon>
    </lineage>
</organism>
<name>A0ABT9TN42_PAENI</name>
<keyword evidence="2" id="KW-1185">Reference proteome</keyword>
<sequence length="72" mass="7805">MPASADLEKSCDIQVAALSSGSLRLPDPEVSERTARQFAGDTADDYTDEGSYDLAWAALIRLLDRIAPEYAN</sequence>
<dbReference type="Gene3D" id="3.40.225.10">
    <property type="entry name" value="Class II aldolase/adducin N-terminal domain"/>
    <property type="match status" value="1"/>
</dbReference>
<evidence type="ECO:0000313" key="1">
    <source>
        <dbReference type="EMBL" id="MDQ0103096.1"/>
    </source>
</evidence>
<gene>
    <name evidence="1" type="ORF">J2T10_002753</name>
</gene>
<evidence type="ECO:0000313" key="2">
    <source>
        <dbReference type="Proteomes" id="UP001244563"/>
    </source>
</evidence>
<proteinExistence type="predicted"/>
<accession>A0ABT9TN42</accession>
<protein>
    <submittedName>
        <fullName evidence="1">Uncharacterized protein</fullName>
    </submittedName>
</protein>
<dbReference type="InterPro" id="IPR036409">
    <property type="entry name" value="Aldolase_II/adducin_N_sf"/>
</dbReference>
<dbReference type="RefSeq" id="WP_064723064.1">
    <property type="nucleotide sequence ID" value="NZ_BDDW01000011.1"/>
</dbReference>